<proteinExistence type="predicted"/>
<feature type="compositionally biased region" description="Polar residues" evidence="1">
    <location>
        <begin position="84"/>
        <end position="102"/>
    </location>
</feature>
<comment type="caution">
    <text evidence="3">The sequence shown here is derived from an EMBL/GenBank/DDBJ whole genome shotgun (WGS) entry which is preliminary data.</text>
</comment>
<evidence type="ECO:0000313" key="3">
    <source>
        <dbReference type="EMBL" id="TPW78184.1"/>
    </source>
</evidence>
<gene>
    <name evidence="3" type="ORF">FJ657_03175</name>
</gene>
<evidence type="ECO:0000313" key="4">
    <source>
        <dbReference type="Proteomes" id="UP000316252"/>
    </source>
</evidence>
<dbReference type="Gene3D" id="3.90.1340.10">
    <property type="entry name" value="Phage tail collar domain"/>
    <property type="match status" value="1"/>
</dbReference>
<protein>
    <submittedName>
        <fullName evidence="3">Phage tail protein</fullName>
    </submittedName>
</protein>
<dbReference type="AlphaFoldDB" id="A0A506XZ16"/>
<dbReference type="SUPFAM" id="SSF88874">
    <property type="entry name" value="Receptor-binding domain of short tail fibre protein gp12"/>
    <property type="match status" value="1"/>
</dbReference>
<evidence type="ECO:0000259" key="2">
    <source>
        <dbReference type="Pfam" id="PF07484"/>
    </source>
</evidence>
<sequence>MMFAGDFAPLGWRDCDGSLLQISEYDALFAIVGTTYGGDGISTFAVPDLRGRMPIGQGVYQGAANPLGTRVGVETVTVTSAQLPSHTHTAVATEGAPSSATPSGRRWTSRAESPFSSQPPTTAMSTSALSPTGANQPHDNMPPYLGVRFCICVEGIFPSQA</sequence>
<organism evidence="3 4">
    <name type="scientific">Schumannella soli</name>
    <dbReference type="NCBI Taxonomy" id="2590779"/>
    <lineage>
        <taxon>Bacteria</taxon>
        <taxon>Bacillati</taxon>
        <taxon>Actinomycetota</taxon>
        <taxon>Actinomycetes</taxon>
        <taxon>Micrococcales</taxon>
        <taxon>Microbacteriaceae</taxon>
        <taxon>Schumannella</taxon>
    </lineage>
</organism>
<name>A0A506XZ16_9MICO</name>
<feature type="region of interest" description="Disordered" evidence="1">
    <location>
        <begin position="84"/>
        <end position="139"/>
    </location>
</feature>
<dbReference type="OrthoDB" id="9810174at2"/>
<dbReference type="EMBL" id="VHQG01000001">
    <property type="protein sequence ID" value="TPW78184.1"/>
    <property type="molecule type" value="Genomic_DNA"/>
</dbReference>
<dbReference type="Pfam" id="PF07484">
    <property type="entry name" value="Collar"/>
    <property type="match status" value="1"/>
</dbReference>
<accession>A0A506XZ16</accession>
<feature type="compositionally biased region" description="Polar residues" evidence="1">
    <location>
        <begin position="110"/>
        <end position="138"/>
    </location>
</feature>
<dbReference type="Proteomes" id="UP000316252">
    <property type="component" value="Unassembled WGS sequence"/>
</dbReference>
<reference evidence="3 4" key="1">
    <citation type="submission" date="2019-06" db="EMBL/GenBank/DDBJ databases">
        <authorList>
            <person name="Li F."/>
        </authorList>
    </citation>
    <scope>NUCLEOTIDE SEQUENCE [LARGE SCALE GENOMIC DNA]</scope>
    <source>
        <strain evidence="3 4">10F1D-1</strain>
    </source>
</reference>
<keyword evidence="4" id="KW-1185">Reference proteome</keyword>
<feature type="domain" description="Phage tail collar" evidence="2">
    <location>
        <begin position="1"/>
        <end position="54"/>
    </location>
</feature>
<dbReference type="InterPro" id="IPR037053">
    <property type="entry name" value="Phage_tail_collar_dom_sf"/>
</dbReference>
<dbReference type="InterPro" id="IPR011083">
    <property type="entry name" value="Phage_tail_collar_dom"/>
</dbReference>
<evidence type="ECO:0000256" key="1">
    <source>
        <dbReference type="SAM" id="MobiDB-lite"/>
    </source>
</evidence>